<evidence type="ECO:0000256" key="1">
    <source>
        <dbReference type="SAM" id="Phobius"/>
    </source>
</evidence>
<keyword evidence="1" id="KW-0472">Membrane</keyword>
<protein>
    <submittedName>
        <fullName evidence="2">CLUMA_CG011413, isoform A</fullName>
    </submittedName>
</protein>
<evidence type="ECO:0000313" key="2">
    <source>
        <dbReference type="EMBL" id="CRK98044.1"/>
    </source>
</evidence>
<gene>
    <name evidence="2" type="ORF">CLUMA_CG011413</name>
</gene>
<dbReference type="EMBL" id="CVRI01000047">
    <property type="protein sequence ID" value="CRK98044.1"/>
    <property type="molecule type" value="Genomic_DNA"/>
</dbReference>
<proteinExistence type="predicted"/>
<dbReference type="AlphaFoldDB" id="A0A1J1IER1"/>
<reference evidence="2 3" key="1">
    <citation type="submission" date="2015-04" db="EMBL/GenBank/DDBJ databases">
        <authorList>
            <person name="Syromyatnikov M.Y."/>
            <person name="Popov V.N."/>
        </authorList>
    </citation>
    <scope>NUCLEOTIDE SEQUENCE [LARGE SCALE GENOMIC DNA]</scope>
</reference>
<accession>A0A1J1IER1</accession>
<organism evidence="2 3">
    <name type="scientific">Clunio marinus</name>
    <dbReference type="NCBI Taxonomy" id="568069"/>
    <lineage>
        <taxon>Eukaryota</taxon>
        <taxon>Metazoa</taxon>
        <taxon>Ecdysozoa</taxon>
        <taxon>Arthropoda</taxon>
        <taxon>Hexapoda</taxon>
        <taxon>Insecta</taxon>
        <taxon>Pterygota</taxon>
        <taxon>Neoptera</taxon>
        <taxon>Endopterygota</taxon>
        <taxon>Diptera</taxon>
        <taxon>Nematocera</taxon>
        <taxon>Chironomoidea</taxon>
        <taxon>Chironomidae</taxon>
        <taxon>Clunio</taxon>
    </lineage>
</organism>
<sequence>MQMIMHKTRKTNLNICWLSQRHTSCYRCILACAKMPVLFLRELFERNTLLLRSVEDKNDVWVQKMNLKIKLLLLAAKFLFRHFSAVLSNCSISPRQGFNAARLGKELFPFLRRNLFGALHGSSYYFLNLKWRLLLISSFCLYANTSASFLAGLT</sequence>
<name>A0A1J1IER1_9DIPT</name>
<keyword evidence="1" id="KW-1133">Transmembrane helix</keyword>
<feature type="transmembrane region" description="Helical" evidence="1">
    <location>
        <begin position="133"/>
        <end position="153"/>
    </location>
</feature>
<evidence type="ECO:0000313" key="3">
    <source>
        <dbReference type="Proteomes" id="UP000183832"/>
    </source>
</evidence>
<keyword evidence="1" id="KW-0812">Transmembrane</keyword>
<keyword evidence="3" id="KW-1185">Reference proteome</keyword>
<dbReference type="Proteomes" id="UP000183832">
    <property type="component" value="Unassembled WGS sequence"/>
</dbReference>